<dbReference type="Pfam" id="PF14022">
    <property type="entry name" value="DUF4238"/>
    <property type="match status" value="1"/>
</dbReference>
<name>A0A7K1TDG0_9BACT</name>
<gene>
    <name evidence="1" type="ORF">GO988_08920</name>
</gene>
<dbReference type="RefSeq" id="WP_157564343.1">
    <property type="nucleotide sequence ID" value="NZ_WQKZ01000002.1"/>
</dbReference>
<dbReference type="AlphaFoldDB" id="A0A7K1TDG0"/>
<organism evidence="1 2">
    <name type="scientific">Hymenobacter ginkgonis</name>
    <dbReference type="NCBI Taxonomy" id="2682976"/>
    <lineage>
        <taxon>Bacteria</taxon>
        <taxon>Pseudomonadati</taxon>
        <taxon>Bacteroidota</taxon>
        <taxon>Cytophagia</taxon>
        <taxon>Cytophagales</taxon>
        <taxon>Hymenobacteraceae</taxon>
        <taxon>Hymenobacter</taxon>
    </lineage>
</organism>
<comment type="caution">
    <text evidence="1">The sequence shown here is derived from an EMBL/GenBank/DDBJ whole genome shotgun (WGS) entry which is preliminary data.</text>
</comment>
<dbReference type="EMBL" id="WQKZ01000002">
    <property type="protein sequence ID" value="MVN76445.1"/>
    <property type="molecule type" value="Genomic_DNA"/>
</dbReference>
<sequence>MGNKSKQQHTVPRTYLKHWKISDAESFVYAIDFARKPRPVVDRFGLNDSVFKRDRYYNDNTFIHPYALEEAFSKYIEPEYENIVNEIKEENVITQTTREKIIFWLYTTKMRNPVMRNNHERIIHFLMTTKARWGGRPLEADEEQAINQYSKDLAKKMHLGALVDENDAKDLSDLFLQTMSAKRWRILKSHSLYNFWTNDNPGFSPNVDERFAIDRPYHHWFELNAKGVMFFPLSPKYCLEISPFTEGTPLEVNALTMHIPYTEASLTYIDYINKGVFYTRDRFVISNNKQILESCIR</sequence>
<accession>A0A7K1TDG0</accession>
<proteinExistence type="predicted"/>
<evidence type="ECO:0000313" key="1">
    <source>
        <dbReference type="EMBL" id="MVN76445.1"/>
    </source>
</evidence>
<keyword evidence="2" id="KW-1185">Reference proteome</keyword>
<dbReference type="InterPro" id="IPR025332">
    <property type="entry name" value="DUF4238"/>
</dbReference>
<protein>
    <submittedName>
        <fullName evidence="1">DUF4238 domain-containing protein</fullName>
    </submittedName>
</protein>
<reference evidence="1 2" key="1">
    <citation type="submission" date="2019-12" db="EMBL/GenBank/DDBJ databases">
        <title>Hymenobacter sp. HMF4947 Genome sequencing and assembly.</title>
        <authorList>
            <person name="Kang H."/>
            <person name="Cha I."/>
            <person name="Kim H."/>
            <person name="Joh K."/>
        </authorList>
    </citation>
    <scope>NUCLEOTIDE SEQUENCE [LARGE SCALE GENOMIC DNA]</scope>
    <source>
        <strain evidence="1 2">HMF4947</strain>
    </source>
</reference>
<evidence type="ECO:0000313" key="2">
    <source>
        <dbReference type="Proteomes" id="UP000441336"/>
    </source>
</evidence>
<dbReference type="Proteomes" id="UP000441336">
    <property type="component" value="Unassembled WGS sequence"/>
</dbReference>